<dbReference type="PANTHER" id="PTHR34975">
    <property type="entry name" value="SPORE GERMINATION PROTEIN A2"/>
    <property type="match status" value="1"/>
</dbReference>
<evidence type="ECO:0000256" key="1">
    <source>
        <dbReference type="ARBA" id="ARBA00004141"/>
    </source>
</evidence>
<dbReference type="Gene3D" id="1.20.1740.10">
    <property type="entry name" value="Amino acid/polyamine transporter I"/>
    <property type="match status" value="1"/>
</dbReference>
<feature type="transmembrane region" description="Helical" evidence="8">
    <location>
        <begin position="337"/>
        <end position="358"/>
    </location>
</feature>
<evidence type="ECO:0000256" key="7">
    <source>
        <dbReference type="ARBA" id="ARBA00023136"/>
    </source>
</evidence>
<feature type="transmembrane region" description="Helical" evidence="8">
    <location>
        <begin position="307"/>
        <end position="331"/>
    </location>
</feature>
<feature type="transmembrane region" description="Helical" evidence="8">
    <location>
        <begin position="217"/>
        <end position="242"/>
    </location>
</feature>
<comment type="subcellular location">
    <subcellularLocation>
        <location evidence="1">Membrane</location>
        <topology evidence="1">Multi-pass membrane protein</topology>
    </subcellularLocation>
</comment>
<dbReference type="InterPro" id="IPR004761">
    <property type="entry name" value="Spore_GerAB"/>
</dbReference>
<keyword evidence="3" id="KW-0813">Transport</keyword>
<dbReference type="RefSeq" id="WP_161743972.1">
    <property type="nucleotide sequence ID" value="NZ_JAAAMV010000010.1"/>
</dbReference>
<comment type="similarity">
    <text evidence="2">Belongs to the amino acid-polyamine-organocation (APC) superfamily. Spore germination protein (SGP) (TC 2.A.3.9) family.</text>
</comment>
<name>A0ABW9XR96_9BACL</name>
<keyword evidence="10" id="KW-1185">Reference proteome</keyword>
<keyword evidence="7 8" id="KW-0472">Membrane</keyword>
<sequence>MIEKGKINRRQFAILTMLFSLGSTILIVPSALTAVSKQDGWISAIVGVLLGMLLIGLYTVLGSRYPKQSLVQYSETILGAWLGKIVALLFFSFFFLLSSLVLRNVGDFITTIVMPETPIQIVHWIFVFAVLMAVSLGLEVIARSSEIFLPWVVFLLLILIVFLVPQIQFDRIQPVFESGTKAILHSSLSIISIPYLELTVFLMLYPYVNHPEKIGSAYLKGGVLGGLVIIIVTMLCVFVLGWDFTSRHTFPSYTLAKKIQVGEFLQRIEVLVAVIWFLTIFFKLALCFYAAMLGLAQLFRLSSYRPLIVPCGILLAVLSIIVYPNIVYFRVFASEIWPFYSLTFGFFFPVLLLVVSLFRGTAK</sequence>
<feature type="transmembrane region" description="Helical" evidence="8">
    <location>
        <begin position="187"/>
        <end position="205"/>
    </location>
</feature>
<evidence type="ECO:0000256" key="8">
    <source>
        <dbReference type="SAM" id="Phobius"/>
    </source>
</evidence>
<evidence type="ECO:0000313" key="9">
    <source>
        <dbReference type="EMBL" id="NBD25172.1"/>
    </source>
</evidence>
<evidence type="ECO:0000256" key="6">
    <source>
        <dbReference type="ARBA" id="ARBA00022989"/>
    </source>
</evidence>
<accession>A0ABW9XR96</accession>
<keyword evidence="4" id="KW-0309">Germination</keyword>
<evidence type="ECO:0000256" key="2">
    <source>
        <dbReference type="ARBA" id="ARBA00007998"/>
    </source>
</evidence>
<feature type="transmembrane region" description="Helical" evidence="8">
    <location>
        <begin position="12"/>
        <end position="35"/>
    </location>
</feature>
<keyword evidence="5 8" id="KW-0812">Transmembrane</keyword>
<evidence type="ECO:0000256" key="4">
    <source>
        <dbReference type="ARBA" id="ARBA00022544"/>
    </source>
</evidence>
<proteinExistence type="inferred from homology"/>
<feature type="transmembrane region" description="Helical" evidence="8">
    <location>
        <begin position="81"/>
        <end position="101"/>
    </location>
</feature>
<reference evidence="9 10" key="1">
    <citation type="submission" date="2020-01" db="EMBL/GenBank/DDBJ databases">
        <title>Paenibacillus soybeanensis sp. nov. isolated from the nodules of soybean (Glycine max(L.) Merr).</title>
        <authorList>
            <person name="Wang H."/>
        </authorList>
    </citation>
    <scope>NUCLEOTIDE SEQUENCE [LARGE SCALE GENOMIC DNA]</scope>
    <source>
        <strain evidence="9 10">T1</strain>
    </source>
</reference>
<feature type="transmembrane region" description="Helical" evidence="8">
    <location>
        <begin position="148"/>
        <end position="167"/>
    </location>
</feature>
<feature type="transmembrane region" description="Helical" evidence="8">
    <location>
        <begin position="41"/>
        <end position="61"/>
    </location>
</feature>
<dbReference type="NCBIfam" id="TIGR00912">
    <property type="entry name" value="2A0309"/>
    <property type="match status" value="1"/>
</dbReference>
<evidence type="ECO:0000313" key="10">
    <source>
        <dbReference type="Proteomes" id="UP000665561"/>
    </source>
</evidence>
<protein>
    <submittedName>
        <fullName evidence="9">Endospore germination permease</fullName>
    </submittedName>
</protein>
<evidence type="ECO:0000256" key="5">
    <source>
        <dbReference type="ARBA" id="ARBA00022692"/>
    </source>
</evidence>
<dbReference type="Pfam" id="PF03845">
    <property type="entry name" value="Spore_permease"/>
    <property type="match status" value="1"/>
</dbReference>
<dbReference type="EMBL" id="JAAAMV010000010">
    <property type="protein sequence ID" value="NBD25172.1"/>
    <property type="molecule type" value="Genomic_DNA"/>
</dbReference>
<feature type="transmembrane region" description="Helical" evidence="8">
    <location>
        <begin position="121"/>
        <end position="141"/>
    </location>
</feature>
<organism evidence="9 10">
    <name type="scientific">Paenibacillus glycinis</name>
    <dbReference type="NCBI Taxonomy" id="2697035"/>
    <lineage>
        <taxon>Bacteria</taxon>
        <taxon>Bacillati</taxon>
        <taxon>Bacillota</taxon>
        <taxon>Bacilli</taxon>
        <taxon>Bacillales</taxon>
        <taxon>Paenibacillaceae</taxon>
        <taxon>Paenibacillus</taxon>
    </lineage>
</organism>
<evidence type="ECO:0000256" key="3">
    <source>
        <dbReference type="ARBA" id="ARBA00022448"/>
    </source>
</evidence>
<gene>
    <name evidence="9" type="ORF">GT019_14910</name>
</gene>
<dbReference type="PANTHER" id="PTHR34975:SF2">
    <property type="entry name" value="SPORE GERMINATION PROTEIN A2"/>
    <property type="match status" value="1"/>
</dbReference>
<comment type="caution">
    <text evidence="9">The sequence shown here is derived from an EMBL/GenBank/DDBJ whole genome shotgun (WGS) entry which is preliminary data.</text>
</comment>
<feature type="transmembrane region" description="Helical" evidence="8">
    <location>
        <begin position="270"/>
        <end position="295"/>
    </location>
</feature>
<dbReference type="Proteomes" id="UP000665561">
    <property type="component" value="Unassembled WGS sequence"/>
</dbReference>
<keyword evidence="6 8" id="KW-1133">Transmembrane helix</keyword>